<dbReference type="HOGENOM" id="CLU_2689635_0_0_1"/>
<keyword evidence="2" id="KW-1185">Reference proteome</keyword>
<dbReference type="PROSITE" id="PS51257">
    <property type="entry name" value="PROKAR_LIPOPROTEIN"/>
    <property type="match status" value="1"/>
</dbReference>
<proteinExistence type="predicted"/>
<organism evidence="1 2">
    <name type="scientific">Tulasnella calospora MUT 4182</name>
    <dbReference type="NCBI Taxonomy" id="1051891"/>
    <lineage>
        <taxon>Eukaryota</taxon>
        <taxon>Fungi</taxon>
        <taxon>Dikarya</taxon>
        <taxon>Basidiomycota</taxon>
        <taxon>Agaricomycotina</taxon>
        <taxon>Agaricomycetes</taxon>
        <taxon>Cantharellales</taxon>
        <taxon>Tulasnellaceae</taxon>
        <taxon>Tulasnella</taxon>
    </lineage>
</organism>
<gene>
    <name evidence="1" type="ORF">M407DRAFT_241075</name>
</gene>
<dbReference type="AlphaFoldDB" id="A0A0C3LHR8"/>
<sequence length="74" mass="7961">MVRKGLDKQHLDPVTNAVVAFGCQNAALIHLSVEERRSETLADWVMARHGPSVPEGGGGCPGVAKYTEPEFLCL</sequence>
<evidence type="ECO:0000313" key="1">
    <source>
        <dbReference type="EMBL" id="KIO33518.1"/>
    </source>
</evidence>
<evidence type="ECO:0000313" key="2">
    <source>
        <dbReference type="Proteomes" id="UP000054248"/>
    </source>
</evidence>
<reference evidence="2" key="2">
    <citation type="submission" date="2015-01" db="EMBL/GenBank/DDBJ databases">
        <title>Evolutionary Origins and Diversification of the Mycorrhizal Mutualists.</title>
        <authorList>
            <consortium name="DOE Joint Genome Institute"/>
            <consortium name="Mycorrhizal Genomics Consortium"/>
            <person name="Kohler A."/>
            <person name="Kuo A."/>
            <person name="Nagy L.G."/>
            <person name="Floudas D."/>
            <person name="Copeland A."/>
            <person name="Barry K.W."/>
            <person name="Cichocki N."/>
            <person name="Veneault-Fourrey C."/>
            <person name="LaButti K."/>
            <person name="Lindquist E.A."/>
            <person name="Lipzen A."/>
            <person name="Lundell T."/>
            <person name="Morin E."/>
            <person name="Murat C."/>
            <person name="Riley R."/>
            <person name="Ohm R."/>
            <person name="Sun H."/>
            <person name="Tunlid A."/>
            <person name="Henrissat B."/>
            <person name="Grigoriev I.V."/>
            <person name="Hibbett D.S."/>
            <person name="Martin F."/>
        </authorList>
    </citation>
    <scope>NUCLEOTIDE SEQUENCE [LARGE SCALE GENOMIC DNA]</scope>
    <source>
        <strain evidence="2">MUT 4182</strain>
    </source>
</reference>
<name>A0A0C3LHR8_9AGAM</name>
<dbReference type="EMBL" id="KN822948">
    <property type="protein sequence ID" value="KIO33518.1"/>
    <property type="molecule type" value="Genomic_DNA"/>
</dbReference>
<protein>
    <submittedName>
        <fullName evidence="1">Uncharacterized protein</fullName>
    </submittedName>
</protein>
<dbReference type="Proteomes" id="UP000054248">
    <property type="component" value="Unassembled WGS sequence"/>
</dbReference>
<accession>A0A0C3LHR8</accession>
<reference evidence="1 2" key="1">
    <citation type="submission" date="2014-04" db="EMBL/GenBank/DDBJ databases">
        <authorList>
            <consortium name="DOE Joint Genome Institute"/>
            <person name="Kuo A."/>
            <person name="Girlanda M."/>
            <person name="Perotto S."/>
            <person name="Kohler A."/>
            <person name="Nagy L.G."/>
            <person name="Floudas D."/>
            <person name="Copeland A."/>
            <person name="Barry K.W."/>
            <person name="Cichocki N."/>
            <person name="Veneault-Fourrey C."/>
            <person name="LaButti K."/>
            <person name="Lindquist E.A."/>
            <person name="Lipzen A."/>
            <person name="Lundell T."/>
            <person name="Morin E."/>
            <person name="Murat C."/>
            <person name="Sun H."/>
            <person name="Tunlid A."/>
            <person name="Henrissat B."/>
            <person name="Grigoriev I.V."/>
            <person name="Hibbett D.S."/>
            <person name="Martin F."/>
            <person name="Nordberg H.P."/>
            <person name="Cantor M.N."/>
            <person name="Hua S.X."/>
        </authorList>
    </citation>
    <scope>NUCLEOTIDE SEQUENCE [LARGE SCALE GENOMIC DNA]</scope>
    <source>
        <strain evidence="1 2">MUT 4182</strain>
    </source>
</reference>